<dbReference type="EMBL" id="PVUF01000014">
    <property type="protein sequence ID" value="PRZ45577.1"/>
    <property type="molecule type" value="Genomic_DNA"/>
</dbReference>
<organism evidence="3 4">
    <name type="scientific">Tritonibacter scottomollicae</name>
    <name type="common">Epibacterium scottomollicae</name>
    <dbReference type="NCBI Taxonomy" id="483013"/>
    <lineage>
        <taxon>Bacteria</taxon>
        <taxon>Pseudomonadati</taxon>
        <taxon>Pseudomonadota</taxon>
        <taxon>Alphaproteobacteria</taxon>
        <taxon>Rhodobacterales</taxon>
        <taxon>Paracoccaceae</taxon>
        <taxon>Tritonibacter</taxon>
    </lineage>
</organism>
<evidence type="ECO:0000313" key="4">
    <source>
        <dbReference type="Proteomes" id="UP000237718"/>
    </source>
</evidence>
<dbReference type="Pfam" id="PF11800">
    <property type="entry name" value="RP-C_C"/>
    <property type="match status" value="1"/>
</dbReference>
<dbReference type="Proteomes" id="UP000237718">
    <property type="component" value="Unassembled WGS sequence"/>
</dbReference>
<evidence type="ECO:0000313" key="3">
    <source>
        <dbReference type="EMBL" id="PRZ45577.1"/>
    </source>
</evidence>
<protein>
    <submittedName>
        <fullName evidence="3">Replication initiation protein RepC</fullName>
    </submittedName>
</protein>
<sequence length="416" mass="46781">MSSISHAYREEAYSFPVLPGNMQRSDVQRLMRRVAPAIGMNDGQLTVMLAMIDETRPSDWVDPTIEPVCFAMQSNIAALTGKDERTVRRVEAVLEGAFGFIRKDVAMNGRRCRFRRSDGSEYRQGIVFSPLIEAMPRLIELEADLHSGRIDRSILKQKISAAKRLVKSKLMDLQPRFPDDSSLREAADTFLSWPTRFYASVSVDELHEHLTEVSEVLDKLVAFSQSKQKMSGRADTDALQYIQDTTQDTSVFCNGIVDMRAARKRADVDQLTAQPNGCAVSKVRNDRDPQPADKTDLGDHLTPMRLFYLCTEEMQLQVQISQGDRLYPDERDFTNGAIDRLQPLGIHPSAFNDATDQMGSMAASLCIMIIDRNRFHPATPIKSPGGVLRAMTRRHASGQLNLNRSIFGLFQRKHGS</sequence>
<feature type="domain" description="Plasmid replication protein C N-terminal" evidence="1">
    <location>
        <begin position="7"/>
        <end position="169"/>
    </location>
</feature>
<dbReference type="InterPro" id="IPR005090">
    <property type="entry name" value="RepC_N"/>
</dbReference>
<dbReference type="AlphaFoldDB" id="A0A2T1AAN7"/>
<reference evidence="3 4" key="1">
    <citation type="submission" date="2018-03" db="EMBL/GenBank/DDBJ databases">
        <title>Genomic Encyclopedia of Archaeal and Bacterial Type Strains, Phase II (KMG-II): from individual species to whole genera.</title>
        <authorList>
            <person name="Goeker M."/>
        </authorList>
    </citation>
    <scope>NUCLEOTIDE SEQUENCE [LARGE SCALE GENOMIC DNA]</scope>
    <source>
        <strain evidence="3 4">DSM 25328</strain>
    </source>
</reference>
<evidence type="ECO:0000259" key="1">
    <source>
        <dbReference type="Pfam" id="PF03428"/>
    </source>
</evidence>
<dbReference type="OrthoDB" id="7488837at2"/>
<feature type="domain" description="Plasmid replication protein C C-terminal" evidence="2">
    <location>
        <begin position="331"/>
        <end position="411"/>
    </location>
</feature>
<name>A0A2T1AAN7_TRISK</name>
<dbReference type="Pfam" id="PF03428">
    <property type="entry name" value="RP-C"/>
    <property type="match status" value="1"/>
</dbReference>
<evidence type="ECO:0000259" key="2">
    <source>
        <dbReference type="Pfam" id="PF11800"/>
    </source>
</evidence>
<dbReference type="RefSeq" id="WP_133166741.1">
    <property type="nucleotide sequence ID" value="NZ_JBLWXK010000015.1"/>
</dbReference>
<comment type="caution">
    <text evidence="3">The sequence shown here is derived from an EMBL/GenBank/DDBJ whole genome shotgun (WGS) entry which is preliminary data.</text>
</comment>
<gene>
    <name evidence="3" type="ORF">CLV89_11428</name>
</gene>
<accession>A0A2T1AAN7</accession>
<proteinExistence type="predicted"/>
<dbReference type="InterPro" id="IPR021760">
    <property type="entry name" value="RepC_C"/>
</dbReference>